<dbReference type="Proteomes" id="UP000507470">
    <property type="component" value="Unassembled WGS sequence"/>
</dbReference>
<dbReference type="AlphaFoldDB" id="A0A6J8ERX0"/>
<dbReference type="InterPro" id="IPR011042">
    <property type="entry name" value="6-blade_b-propeller_TolB-like"/>
</dbReference>
<protein>
    <recommendedName>
        <fullName evidence="3">SMP-30/Gluconolactonase/LRE-like region domain-containing protein</fullName>
    </recommendedName>
</protein>
<dbReference type="OrthoDB" id="6043948at2759"/>
<sequence>MYDNNHDLVSAGYEGIQVIYLTSLKPEKKIPLWGNCSGIASAKQYIWIKNQRRTLIKVDINGTILTKIKTAFDPLDICANKEGDVYYTNGEKVYVVIADGKEREINKSLDLKGIEGIAVDDRGDVYVAEKTSNNIHKLFINNQKPGIVMTVDDGVYRPINLSFNKETKELLVLNNDRVSINIYRPQMNTDCITKKL</sequence>
<evidence type="ECO:0008006" key="3">
    <source>
        <dbReference type="Google" id="ProtNLM"/>
    </source>
</evidence>
<dbReference type="EMBL" id="CACVKT020009755">
    <property type="protein sequence ID" value="CAC5423257.1"/>
    <property type="molecule type" value="Genomic_DNA"/>
</dbReference>
<dbReference type="Gene3D" id="2.120.10.30">
    <property type="entry name" value="TolB, C-terminal domain"/>
    <property type="match status" value="1"/>
</dbReference>
<evidence type="ECO:0000313" key="2">
    <source>
        <dbReference type="Proteomes" id="UP000507470"/>
    </source>
</evidence>
<dbReference type="SUPFAM" id="SSF63825">
    <property type="entry name" value="YWTD domain"/>
    <property type="match status" value="1"/>
</dbReference>
<gene>
    <name evidence="1" type="ORF">MCOR_55246</name>
</gene>
<accession>A0A6J8ERX0</accession>
<proteinExistence type="predicted"/>
<organism evidence="1 2">
    <name type="scientific">Mytilus coruscus</name>
    <name type="common">Sea mussel</name>
    <dbReference type="NCBI Taxonomy" id="42192"/>
    <lineage>
        <taxon>Eukaryota</taxon>
        <taxon>Metazoa</taxon>
        <taxon>Spiralia</taxon>
        <taxon>Lophotrochozoa</taxon>
        <taxon>Mollusca</taxon>
        <taxon>Bivalvia</taxon>
        <taxon>Autobranchia</taxon>
        <taxon>Pteriomorphia</taxon>
        <taxon>Mytilida</taxon>
        <taxon>Mytiloidea</taxon>
        <taxon>Mytilidae</taxon>
        <taxon>Mytilinae</taxon>
        <taxon>Mytilus</taxon>
    </lineage>
</organism>
<name>A0A6J8ERX0_MYTCO</name>
<evidence type="ECO:0000313" key="1">
    <source>
        <dbReference type="EMBL" id="CAC5423257.1"/>
    </source>
</evidence>
<reference evidence="1 2" key="1">
    <citation type="submission" date="2020-06" db="EMBL/GenBank/DDBJ databases">
        <authorList>
            <person name="Li R."/>
            <person name="Bekaert M."/>
        </authorList>
    </citation>
    <scope>NUCLEOTIDE SEQUENCE [LARGE SCALE GENOMIC DNA]</scope>
    <source>
        <strain evidence="2">wild</strain>
    </source>
</reference>
<keyword evidence="2" id="KW-1185">Reference proteome</keyword>